<dbReference type="GO" id="GO:0016020">
    <property type="term" value="C:membrane"/>
    <property type="evidence" value="ECO:0007669"/>
    <property type="project" value="UniProtKB-SubCell"/>
</dbReference>
<protein>
    <submittedName>
        <fullName evidence="6">Uncharacterized protein</fullName>
    </submittedName>
</protein>
<evidence type="ECO:0000256" key="1">
    <source>
        <dbReference type="SAM" id="MobiDB-lite"/>
    </source>
</evidence>
<evidence type="ECO:0000259" key="4">
    <source>
        <dbReference type="PROSITE" id="PS50835"/>
    </source>
</evidence>
<dbReference type="PROSITE" id="PS50835">
    <property type="entry name" value="IG_LIKE"/>
    <property type="match status" value="1"/>
</dbReference>
<feature type="domain" description="Ig-like" evidence="4">
    <location>
        <begin position="20"/>
        <end position="118"/>
    </location>
</feature>
<dbReference type="CDD" id="cd00063">
    <property type="entry name" value="FN3"/>
    <property type="match status" value="3"/>
</dbReference>
<dbReference type="EMBL" id="OA883590">
    <property type="protein sequence ID" value="CAD7279234.1"/>
    <property type="molecule type" value="Genomic_DNA"/>
</dbReference>
<keyword evidence="2" id="KW-0472">Membrane</keyword>
<dbReference type="Proteomes" id="UP000678499">
    <property type="component" value="Unassembled WGS sequence"/>
</dbReference>
<evidence type="ECO:0000259" key="5">
    <source>
        <dbReference type="PROSITE" id="PS50853"/>
    </source>
</evidence>
<feature type="signal peptide" evidence="3">
    <location>
        <begin position="1"/>
        <end position="23"/>
    </location>
</feature>
<keyword evidence="2" id="KW-0812">Transmembrane</keyword>
<dbReference type="Pfam" id="PF00041">
    <property type="entry name" value="fn3"/>
    <property type="match status" value="1"/>
</dbReference>
<keyword evidence="7" id="KW-1185">Reference proteome</keyword>
<dbReference type="InterPro" id="IPR003961">
    <property type="entry name" value="FN3_dom"/>
</dbReference>
<dbReference type="SMART" id="SM00060">
    <property type="entry name" value="FN3"/>
    <property type="match status" value="5"/>
</dbReference>
<feature type="chain" id="PRO_5036210738" evidence="3">
    <location>
        <begin position="24"/>
        <end position="1088"/>
    </location>
</feature>
<dbReference type="InterPro" id="IPR036179">
    <property type="entry name" value="Ig-like_dom_sf"/>
</dbReference>
<feature type="domain" description="Fibronectin type-III" evidence="5">
    <location>
        <begin position="640"/>
        <end position="732"/>
    </location>
</feature>
<feature type="region of interest" description="Disordered" evidence="1">
    <location>
        <begin position="928"/>
        <end position="972"/>
    </location>
</feature>
<keyword evidence="3" id="KW-0732">Signal</keyword>
<evidence type="ECO:0000256" key="3">
    <source>
        <dbReference type="SAM" id="SignalP"/>
    </source>
</evidence>
<evidence type="ECO:0000313" key="7">
    <source>
        <dbReference type="Proteomes" id="UP000678499"/>
    </source>
</evidence>
<dbReference type="SUPFAM" id="SSF49265">
    <property type="entry name" value="Fibronectin type III"/>
    <property type="match status" value="4"/>
</dbReference>
<dbReference type="EMBL" id="CAJPEX010001553">
    <property type="protein sequence ID" value="CAG0919386.1"/>
    <property type="molecule type" value="Genomic_DNA"/>
</dbReference>
<reference evidence="6" key="1">
    <citation type="submission" date="2020-11" db="EMBL/GenBank/DDBJ databases">
        <authorList>
            <person name="Tran Van P."/>
        </authorList>
    </citation>
    <scope>NUCLEOTIDE SEQUENCE</scope>
</reference>
<gene>
    <name evidence="6" type="ORF">NMOB1V02_LOCUS6911</name>
</gene>
<name>A0A7R9GFQ0_9CRUS</name>
<feature type="transmembrane region" description="Helical" evidence="2">
    <location>
        <begin position="845"/>
        <end position="867"/>
    </location>
</feature>
<dbReference type="OrthoDB" id="6382334at2759"/>
<evidence type="ECO:0000256" key="2">
    <source>
        <dbReference type="SAM" id="Phobius"/>
    </source>
</evidence>
<dbReference type="PANTHER" id="PTHR46957">
    <property type="entry name" value="CYTOKINE RECEPTOR"/>
    <property type="match status" value="1"/>
</dbReference>
<dbReference type="PANTHER" id="PTHR46957:SF3">
    <property type="entry name" value="CYTOKINE RECEPTOR"/>
    <property type="match status" value="1"/>
</dbReference>
<evidence type="ECO:0000313" key="6">
    <source>
        <dbReference type="EMBL" id="CAD7279234.1"/>
    </source>
</evidence>
<feature type="domain" description="Fibronectin type-III" evidence="5">
    <location>
        <begin position="537"/>
        <end position="639"/>
    </location>
</feature>
<keyword evidence="2" id="KW-1133">Transmembrane helix</keyword>
<dbReference type="InterPro" id="IPR013783">
    <property type="entry name" value="Ig-like_fold"/>
</dbReference>
<dbReference type="Gene3D" id="2.60.40.10">
    <property type="entry name" value="Immunoglobulins"/>
    <property type="match status" value="4"/>
</dbReference>
<dbReference type="AlphaFoldDB" id="A0A7R9GFQ0"/>
<dbReference type="SUPFAM" id="SSF48726">
    <property type="entry name" value="Immunoglobulin"/>
    <property type="match status" value="1"/>
</dbReference>
<feature type="domain" description="Fibronectin type-III" evidence="5">
    <location>
        <begin position="733"/>
        <end position="833"/>
    </location>
</feature>
<dbReference type="InterPro" id="IPR036116">
    <property type="entry name" value="FN3_sf"/>
</dbReference>
<dbReference type="PROSITE" id="PS50853">
    <property type="entry name" value="FN3"/>
    <property type="match status" value="3"/>
</dbReference>
<organism evidence="6">
    <name type="scientific">Notodromas monacha</name>
    <dbReference type="NCBI Taxonomy" id="399045"/>
    <lineage>
        <taxon>Eukaryota</taxon>
        <taxon>Metazoa</taxon>
        <taxon>Ecdysozoa</taxon>
        <taxon>Arthropoda</taxon>
        <taxon>Crustacea</taxon>
        <taxon>Oligostraca</taxon>
        <taxon>Ostracoda</taxon>
        <taxon>Podocopa</taxon>
        <taxon>Podocopida</taxon>
        <taxon>Cypridocopina</taxon>
        <taxon>Cypridoidea</taxon>
        <taxon>Cyprididae</taxon>
        <taxon>Notodromas</taxon>
    </lineage>
</organism>
<dbReference type="InterPro" id="IPR007110">
    <property type="entry name" value="Ig-like_dom"/>
</dbReference>
<sequence>MQTMHVAAFLFLSSCLLVVPLGAMRSLGSLNPRESSIPVNKSLYLTCSLDLTHEDVITNSWNASVLGIYRPNKTQIRVPEKFVTVLNASSIIFRKDPADATDTGDYRCSVPRSDGTLRNVAMARVYVGTPPQAPTNVRCTSIFLRNLTCEWKEPFNAVRTKYAVFYRLPVRSPLKFRCPTQGFLKQNTRRCSWLKDGESSFLVRDQLHIGFDASNNLGNASFLDVFTFETFRNFVPPPVVNLSVVPVGNSTVQVNFGVSSFVKSHKQHLAHAIMWRSNACNSDWTTVFTHNESLLLTLPFYNQNYEISVKSSPANPSFDDLWSASVVSVYSTPPWFPEEPSVHPASFEAILEADGETRTLVIYWVKPSKCLENGEDFRHVVDILSGEDIVANATSVENRVEFTQQPSNSNVMVRVTAENRVGASPSAFLSIPAMSSLPKPPRSVSSVLFSHGLYEVSWSPSVGTASYAVFFCEKNTTVATCDGLLSWHYVGQVDRHNVSVPNPAASYHFAVAADTDGIWSGMAWATCSVEYNKIKRPLRNVWVTGRESDAVALAWQHECQSHFGLISSVVVYWCQVGDESGVGGCVAKGGSTTFLGPAEKGTITGLLPFSYYKFNVVVRSRGGDSPPNDPPVIAGTLEGAPSSPPLVSDVEVAPHAAVVLWQVPEDLNGIIRYSRVCVNDSCDHLIRGNETRFEIRGLRGYTDYEFRVQVCTRTQFVCSVFSKPEVRRTLVTTPGQVTSLVADSVNATHVRVVWGKPVEANGPVTYYQVNVTSSSKNTSSSRNLLEQDDLRNVTSAAKFFDVPRCVDSVYVRAVNVDEFGRHLPGEWSRLWGDPCAAPFWSSGKLLALIAGVSCIAGFLFLGACFAGRKLRDRWIEMKNVEVKLPEKFESFGYVTPSNGGIIGGGVIGDVHKPRLAMYLRMDSEEAVKEEPARDDAISGCSGADETASTESRSHHPSDSGTDSKGGDFEEPSSGYTKLVWRIDDQPSDAKKRTPVQDYVTIGFDEPTPQNAAEGAKPNGYCQLGEDWKFSPEKTTHADDFGYVTVGGAANSSLGDAFDFDEDLNVGEFDLTSGLESKPRICSDYVLPN</sequence>
<proteinExistence type="predicted"/>
<dbReference type="InterPro" id="IPR050713">
    <property type="entry name" value="RTP_Phos/Ushers"/>
</dbReference>
<accession>A0A7R9GFQ0</accession>